<protein>
    <recommendedName>
        <fullName evidence="1">SET domain-containing protein</fullName>
    </recommendedName>
</protein>
<dbReference type="Gene3D" id="1.25.40.10">
    <property type="entry name" value="Tetratricopeptide repeat domain"/>
    <property type="match status" value="1"/>
</dbReference>
<dbReference type="InterPro" id="IPR046341">
    <property type="entry name" value="SET_dom_sf"/>
</dbReference>
<organism evidence="2 3">
    <name type="scientific">Apiospora arundinis</name>
    <dbReference type="NCBI Taxonomy" id="335852"/>
    <lineage>
        <taxon>Eukaryota</taxon>
        <taxon>Fungi</taxon>
        <taxon>Dikarya</taxon>
        <taxon>Ascomycota</taxon>
        <taxon>Pezizomycotina</taxon>
        <taxon>Sordariomycetes</taxon>
        <taxon>Xylariomycetidae</taxon>
        <taxon>Amphisphaeriales</taxon>
        <taxon>Apiosporaceae</taxon>
        <taxon>Apiospora</taxon>
    </lineage>
</organism>
<keyword evidence="3" id="KW-1185">Reference proteome</keyword>
<proteinExistence type="predicted"/>
<dbReference type="InterPro" id="IPR053185">
    <property type="entry name" value="SET_domain_protein"/>
</dbReference>
<dbReference type="SUPFAM" id="SSF82199">
    <property type="entry name" value="SET domain"/>
    <property type="match status" value="1"/>
</dbReference>
<dbReference type="SMART" id="SM00317">
    <property type="entry name" value="SET"/>
    <property type="match status" value="1"/>
</dbReference>
<feature type="domain" description="SET" evidence="1">
    <location>
        <begin position="53"/>
        <end position="233"/>
    </location>
</feature>
<dbReference type="Pfam" id="PF00856">
    <property type="entry name" value="SET"/>
    <property type="match status" value="1"/>
</dbReference>
<sequence length="404" mass="44926">MSPSLSTAQHLPGKFATAPTMAAPEQSTAEKVEATAVELSALSIHPYEETVSKWAKVSKTPASGFGVFAAQDIPKGTLIAVESAVLSIPNVPDEQACIEFCVALHKSTKAHLDRLESLSLDPLAWKSVSGDAVRSRIWQWCQENLGTGVDGQRMSHHELSAVVDYTCRCYGIFLTNNLETGSETGRGVYPFFSRMNHSCRPDIYEYFNTKTKELSIRAIHLIKAGDQIHSTYVDLLQPRKKRQKTLEAWGFMCQCPACTNPTFDALSDRAVELDDMLEEYMFYHEDFSSDTDDDHEPFLKGPDEALGVAQELMQIIRDQGIYGESLFHTYWNASKLGVEVDDLQLALEYAREAREIEVCCVGADGKMSDEDPIEWISYLESQIAHGNDNSLLTAKMAHQDPSAP</sequence>
<dbReference type="PANTHER" id="PTHR47332:SF4">
    <property type="entry name" value="SET DOMAIN-CONTAINING PROTEIN 5"/>
    <property type="match status" value="1"/>
</dbReference>
<name>A0ABR2I3W2_9PEZI</name>
<accession>A0ABR2I3W2</accession>
<gene>
    <name evidence="2" type="ORF">PGQ11_012609</name>
</gene>
<dbReference type="PANTHER" id="PTHR47332">
    <property type="entry name" value="SET DOMAIN-CONTAINING PROTEIN 5"/>
    <property type="match status" value="1"/>
</dbReference>
<dbReference type="CDD" id="cd08161">
    <property type="entry name" value="SET"/>
    <property type="match status" value="1"/>
</dbReference>
<evidence type="ECO:0000313" key="2">
    <source>
        <dbReference type="EMBL" id="KAK8856697.1"/>
    </source>
</evidence>
<evidence type="ECO:0000313" key="3">
    <source>
        <dbReference type="Proteomes" id="UP001390339"/>
    </source>
</evidence>
<dbReference type="InterPro" id="IPR001214">
    <property type="entry name" value="SET_dom"/>
</dbReference>
<dbReference type="Proteomes" id="UP001390339">
    <property type="component" value="Unassembled WGS sequence"/>
</dbReference>
<dbReference type="EMBL" id="JAPCWZ010000007">
    <property type="protein sequence ID" value="KAK8856697.1"/>
    <property type="molecule type" value="Genomic_DNA"/>
</dbReference>
<reference evidence="2 3" key="1">
    <citation type="journal article" date="2024" name="IMA Fungus">
        <title>Apiospora arundinis, a panoply of carbohydrate-active enzymes and secondary metabolites.</title>
        <authorList>
            <person name="Sorensen T."/>
            <person name="Petersen C."/>
            <person name="Muurmann A.T."/>
            <person name="Christiansen J.V."/>
            <person name="Brundto M.L."/>
            <person name="Overgaard C.K."/>
            <person name="Boysen A.T."/>
            <person name="Wollenberg R.D."/>
            <person name="Larsen T.O."/>
            <person name="Sorensen J.L."/>
            <person name="Nielsen K.L."/>
            <person name="Sondergaard T.E."/>
        </authorList>
    </citation>
    <scope>NUCLEOTIDE SEQUENCE [LARGE SCALE GENOMIC DNA]</scope>
    <source>
        <strain evidence="2 3">AAU 773</strain>
    </source>
</reference>
<dbReference type="InterPro" id="IPR011990">
    <property type="entry name" value="TPR-like_helical_dom_sf"/>
</dbReference>
<evidence type="ECO:0000259" key="1">
    <source>
        <dbReference type="PROSITE" id="PS50280"/>
    </source>
</evidence>
<comment type="caution">
    <text evidence="2">The sequence shown here is derived from an EMBL/GenBank/DDBJ whole genome shotgun (WGS) entry which is preliminary data.</text>
</comment>
<dbReference type="CDD" id="cd20071">
    <property type="entry name" value="SET_SMYD"/>
    <property type="match status" value="1"/>
</dbReference>
<dbReference type="PROSITE" id="PS50280">
    <property type="entry name" value="SET"/>
    <property type="match status" value="1"/>
</dbReference>
<dbReference type="Gene3D" id="2.170.270.10">
    <property type="entry name" value="SET domain"/>
    <property type="match status" value="1"/>
</dbReference>